<proteinExistence type="predicted"/>
<dbReference type="AlphaFoldDB" id="A0AAV7WPA6"/>
<dbReference type="EMBL" id="JANPWB010000001">
    <property type="protein sequence ID" value="KAJ1215083.1"/>
    <property type="molecule type" value="Genomic_DNA"/>
</dbReference>
<organism evidence="2 3">
    <name type="scientific">Pleurodeles waltl</name>
    <name type="common">Iberian ribbed newt</name>
    <dbReference type="NCBI Taxonomy" id="8319"/>
    <lineage>
        <taxon>Eukaryota</taxon>
        <taxon>Metazoa</taxon>
        <taxon>Chordata</taxon>
        <taxon>Craniata</taxon>
        <taxon>Vertebrata</taxon>
        <taxon>Euteleostomi</taxon>
        <taxon>Amphibia</taxon>
        <taxon>Batrachia</taxon>
        <taxon>Caudata</taxon>
        <taxon>Salamandroidea</taxon>
        <taxon>Salamandridae</taxon>
        <taxon>Pleurodelinae</taxon>
        <taxon>Pleurodeles</taxon>
    </lineage>
</organism>
<accession>A0AAV7WPA6</accession>
<name>A0AAV7WPA6_PLEWA</name>
<comment type="caution">
    <text evidence="2">The sequence shown here is derived from an EMBL/GenBank/DDBJ whole genome shotgun (WGS) entry which is preliminary data.</text>
</comment>
<feature type="compositionally biased region" description="Polar residues" evidence="1">
    <location>
        <begin position="62"/>
        <end position="72"/>
    </location>
</feature>
<dbReference type="Proteomes" id="UP001066276">
    <property type="component" value="Chromosome 1_1"/>
</dbReference>
<reference evidence="2" key="1">
    <citation type="journal article" date="2022" name="bioRxiv">
        <title>Sequencing and chromosome-scale assembly of the giantPleurodeles waltlgenome.</title>
        <authorList>
            <person name="Brown T."/>
            <person name="Elewa A."/>
            <person name="Iarovenko S."/>
            <person name="Subramanian E."/>
            <person name="Araus A.J."/>
            <person name="Petzold A."/>
            <person name="Susuki M."/>
            <person name="Suzuki K.-i.T."/>
            <person name="Hayashi T."/>
            <person name="Toyoda A."/>
            <person name="Oliveira C."/>
            <person name="Osipova E."/>
            <person name="Leigh N.D."/>
            <person name="Simon A."/>
            <person name="Yun M.H."/>
        </authorList>
    </citation>
    <scope>NUCLEOTIDE SEQUENCE</scope>
    <source>
        <strain evidence="2">20211129_DDA</strain>
        <tissue evidence="2">Liver</tissue>
    </source>
</reference>
<evidence type="ECO:0000256" key="1">
    <source>
        <dbReference type="SAM" id="MobiDB-lite"/>
    </source>
</evidence>
<feature type="region of interest" description="Disordered" evidence="1">
    <location>
        <begin position="1"/>
        <end position="79"/>
    </location>
</feature>
<evidence type="ECO:0000313" key="3">
    <source>
        <dbReference type="Proteomes" id="UP001066276"/>
    </source>
</evidence>
<protein>
    <submittedName>
        <fullName evidence="2">Uncharacterized protein</fullName>
    </submittedName>
</protein>
<feature type="non-terminal residue" evidence="2">
    <location>
        <position position="1"/>
    </location>
</feature>
<gene>
    <name evidence="2" type="ORF">NDU88_002693</name>
</gene>
<sequence length="79" mass="8466">PPTSLGKGRSRGEAKVKLPKTSKVQEDSTYGGSPRGSLIKPESPLKKRQPSQETPWKKNQESQKSPHSTTGEGSHAAGE</sequence>
<feature type="non-terminal residue" evidence="2">
    <location>
        <position position="79"/>
    </location>
</feature>
<keyword evidence="3" id="KW-1185">Reference proteome</keyword>
<evidence type="ECO:0000313" key="2">
    <source>
        <dbReference type="EMBL" id="KAJ1215083.1"/>
    </source>
</evidence>